<proteinExistence type="inferred from homology"/>
<dbReference type="NCBIfam" id="TIGR01216">
    <property type="entry name" value="ATP_synt_epsi"/>
    <property type="match status" value="1"/>
</dbReference>
<keyword evidence="6 8" id="KW-0139">CF(1)</keyword>
<name>A0ABP6QPS1_9ACTN</name>
<comment type="similarity">
    <text evidence="2 8 9">Belongs to the ATPase epsilon chain family.</text>
</comment>
<dbReference type="CDD" id="cd12152">
    <property type="entry name" value="F1-ATPase_delta"/>
    <property type="match status" value="1"/>
</dbReference>
<keyword evidence="7 8" id="KW-0066">ATP synthesis</keyword>
<evidence type="ECO:0000256" key="1">
    <source>
        <dbReference type="ARBA" id="ARBA00004202"/>
    </source>
</evidence>
<dbReference type="Proteomes" id="UP001501237">
    <property type="component" value="Unassembled WGS sequence"/>
</dbReference>
<organism evidence="11 12">
    <name type="scientific">Actinocorallia longicatena</name>
    <dbReference type="NCBI Taxonomy" id="111803"/>
    <lineage>
        <taxon>Bacteria</taxon>
        <taxon>Bacillati</taxon>
        <taxon>Actinomycetota</taxon>
        <taxon>Actinomycetes</taxon>
        <taxon>Streptosporangiales</taxon>
        <taxon>Thermomonosporaceae</taxon>
        <taxon>Actinocorallia</taxon>
    </lineage>
</organism>
<keyword evidence="5 8" id="KW-0472">Membrane</keyword>
<dbReference type="RefSeq" id="WP_344836006.1">
    <property type="nucleotide sequence ID" value="NZ_BAAAUV010000024.1"/>
</dbReference>
<protein>
    <recommendedName>
        <fullName evidence="8">ATP synthase epsilon chain</fullName>
    </recommendedName>
    <alternativeName>
        <fullName evidence="8">ATP synthase F1 sector epsilon subunit</fullName>
    </alternativeName>
    <alternativeName>
        <fullName evidence="8">F-ATPase epsilon subunit</fullName>
    </alternativeName>
</protein>
<evidence type="ECO:0000256" key="8">
    <source>
        <dbReference type="HAMAP-Rule" id="MF_00530"/>
    </source>
</evidence>
<evidence type="ECO:0000256" key="7">
    <source>
        <dbReference type="ARBA" id="ARBA00023310"/>
    </source>
</evidence>
<evidence type="ECO:0000256" key="3">
    <source>
        <dbReference type="ARBA" id="ARBA00022448"/>
    </source>
</evidence>
<dbReference type="Gene3D" id="2.60.15.10">
    <property type="entry name" value="F0F1 ATP synthase delta/epsilon subunit, N-terminal"/>
    <property type="match status" value="1"/>
</dbReference>
<evidence type="ECO:0000313" key="11">
    <source>
        <dbReference type="EMBL" id="GAA3233105.1"/>
    </source>
</evidence>
<reference evidence="12" key="1">
    <citation type="journal article" date="2019" name="Int. J. Syst. Evol. Microbiol.">
        <title>The Global Catalogue of Microorganisms (GCM) 10K type strain sequencing project: providing services to taxonomists for standard genome sequencing and annotation.</title>
        <authorList>
            <consortium name="The Broad Institute Genomics Platform"/>
            <consortium name="The Broad Institute Genome Sequencing Center for Infectious Disease"/>
            <person name="Wu L."/>
            <person name="Ma J."/>
        </authorList>
    </citation>
    <scope>NUCLEOTIDE SEQUENCE [LARGE SCALE GENOMIC DNA]</scope>
    <source>
        <strain evidence="12">JCM 9377</strain>
    </source>
</reference>
<evidence type="ECO:0000256" key="9">
    <source>
        <dbReference type="RuleBase" id="RU003656"/>
    </source>
</evidence>
<comment type="subunit">
    <text evidence="8 9">F-type ATPases have 2 components, CF(1) - the catalytic core - and CF(0) - the membrane proton channel. CF(1) has five subunits: alpha(3), beta(3), gamma(1), delta(1), epsilon(1). CF(0) has three main subunits: a, b and c.</text>
</comment>
<dbReference type="InterPro" id="IPR020546">
    <property type="entry name" value="ATP_synth_F1_dsu/esu_N"/>
</dbReference>
<keyword evidence="12" id="KW-1185">Reference proteome</keyword>
<keyword evidence="8" id="KW-1003">Cell membrane</keyword>
<evidence type="ECO:0000256" key="6">
    <source>
        <dbReference type="ARBA" id="ARBA00023196"/>
    </source>
</evidence>
<evidence type="ECO:0000259" key="10">
    <source>
        <dbReference type="Pfam" id="PF02823"/>
    </source>
</evidence>
<dbReference type="InterPro" id="IPR001469">
    <property type="entry name" value="ATP_synth_F1_dsu/esu"/>
</dbReference>
<comment type="caution">
    <text evidence="11">The sequence shown here is derived from an EMBL/GenBank/DDBJ whole genome shotgun (WGS) entry which is preliminary data.</text>
</comment>
<evidence type="ECO:0000313" key="12">
    <source>
        <dbReference type="Proteomes" id="UP001501237"/>
    </source>
</evidence>
<dbReference type="NCBIfam" id="NF009977">
    <property type="entry name" value="PRK13442.1"/>
    <property type="match status" value="1"/>
</dbReference>
<evidence type="ECO:0000256" key="5">
    <source>
        <dbReference type="ARBA" id="ARBA00023136"/>
    </source>
</evidence>
<sequence length="131" mass="13257">MAIKVALVSPEREVWSGEAEMVVAQTIEGEIGIRTGHAPVLGVLVDGSLVKIHPAGGDVIVAAVGSGFFSVADNEVSVLAEQAELGSEVDVSSAREALAAAQSGGDDVDGNPQAVAERRARARLRAAGAEA</sequence>
<dbReference type="InterPro" id="IPR036771">
    <property type="entry name" value="ATPsynth_dsu/esu_N"/>
</dbReference>
<keyword evidence="4 8" id="KW-0406">Ion transport</keyword>
<keyword evidence="3 8" id="KW-0813">Transport</keyword>
<feature type="domain" description="ATP synthase F1 complex delta/epsilon subunit N-terminal" evidence="10">
    <location>
        <begin position="4"/>
        <end position="83"/>
    </location>
</feature>
<accession>A0ABP6QPS1</accession>
<dbReference type="PANTHER" id="PTHR13822">
    <property type="entry name" value="ATP SYNTHASE DELTA/EPSILON CHAIN"/>
    <property type="match status" value="1"/>
</dbReference>
<comment type="subcellular location">
    <subcellularLocation>
        <location evidence="1 8">Cell membrane</location>
        <topology evidence="1 8">Peripheral membrane protein</topology>
    </subcellularLocation>
</comment>
<dbReference type="EMBL" id="BAAAUV010000024">
    <property type="protein sequence ID" value="GAA3233105.1"/>
    <property type="molecule type" value="Genomic_DNA"/>
</dbReference>
<dbReference type="SUPFAM" id="SSF51344">
    <property type="entry name" value="Epsilon subunit of F1F0-ATP synthase N-terminal domain"/>
    <property type="match status" value="1"/>
</dbReference>
<gene>
    <name evidence="8" type="primary">atpC</name>
    <name evidence="11" type="ORF">GCM10010468_65490</name>
</gene>
<evidence type="ECO:0000256" key="4">
    <source>
        <dbReference type="ARBA" id="ARBA00023065"/>
    </source>
</evidence>
<dbReference type="Pfam" id="PF02823">
    <property type="entry name" value="ATP-synt_DE_N"/>
    <property type="match status" value="1"/>
</dbReference>
<dbReference type="HAMAP" id="MF_00530">
    <property type="entry name" value="ATP_synth_epsil_bac"/>
    <property type="match status" value="1"/>
</dbReference>
<dbReference type="PANTHER" id="PTHR13822:SF10">
    <property type="entry name" value="ATP SYNTHASE EPSILON CHAIN, CHLOROPLASTIC"/>
    <property type="match status" value="1"/>
</dbReference>
<keyword evidence="8" id="KW-0375">Hydrogen ion transport</keyword>
<comment type="function">
    <text evidence="8">Produces ATP from ADP in the presence of a proton gradient across the membrane.</text>
</comment>
<evidence type="ECO:0000256" key="2">
    <source>
        <dbReference type="ARBA" id="ARBA00005712"/>
    </source>
</evidence>